<dbReference type="CDD" id="cd11301">
    <property type="entry name" value="Fut1_Fut2_like"/>
    <property type="match status" value="1"/>
</dbReference>
<keyword evidence="2" id="KW-0808">Transferase</keyword>
<keyword evidence="4" id="KW-1185">Reference proteome</keyword>
<accession>B7LUG7</accession>
<evidence type="ECO:0008006" key="5">
    <source>
        <dbReference type="Google" id="ProtNLM"/>
    </source>
</evidence>
<dbReference type="PANTHER" id="PTHR11927">
    <property type="entry name" value="GALACTOSIDE 2-L-FUCOSYLTRANSFERASE"/>
    <property type="match status" value="1"/>
</dbReference>
<dbReference type="EMBL" id="CU928158">
    <property type="protein sequence ID" value="CAQ89622.1"/>
    <property type="molecule type" value="Genomic_DNA"/>
</dbReference>
<reference evidence="4" key="1">
    <citation type="journal article" date="2009" name="PLoS Genet.">
        <title>Organised genome dynamics in the Escherichia coli species results in highly diverse adaptive paths.</title>
        <authorList>
            <person name="Touchon M."/>
            <person name="Hoede C."/>
            <person name="Tenaillon O."/>
            <person name="Barbe V."/>
            <person name="Baeriswyl S."/>
            <person name="Bidet P."/>
            <person name="Bingen E."/>
            <person name="Bonacorsi S."/>
            <person name="Bouchier C."/>
            <person name="Bouvet O."/>
            <person name="Calteau A."/>
            <person name="Chiapello H."/>
            <person name="Clermont O."/>
            <person name="Cruveiller S."/>
            <person name="Danchin A."/>
            <person name="Diard M."/>
            <person name="Dossat C."/>
            <person name="Karoui M.E."/>
            <person name="Frapy E."/>
            <person name="Garry L."/>
            <person name="Ghigo J.M."/>
            <person name="Gilles A.M."/>
            <person name="Johnson J."/>
            <person name="Le Bouguenec C."/>
            <person name="Lescat M."/>
            <person name="Mangenot S."/>
            <person name="Martinez-Jehanne V."/>
            <person name="Matic I."/>
            <person name="Nassif X."/>
            <person name="Oztas S."/>
            <person name="Petit M.A."/>
            <person name="Pichon C."/>
            <person name="Rouy Z."/>
            <person name="Ruf C.S."/>
            <person name="Schneider D."/>
            <person name="Tourret J."/>
            <person name="Vacherie B."/>
            <person name="Vallenet D."/>
            <person name="Medigue C."/>
            <person name="Rocha E.P.C."/>
            <person name="Denamur E."/>
        </authorList>
    </citation>
    <scope>NUCLEOTIDE SEQUENCE [LARGE SCALE GENOMIC DNA]</scope>
    <source>
        <strain evidence="4">ATCC 35469 / DSM 13698 / BCRC 15582 / CCUG 18766 / IAM 14443 / JCM 21226 / LMG 7866 / NBRC 102419 / NCTC 12128 / CDC 0568-73</strain>
    </source>
</reference>
<dbReference type="HOGENOM" id="CLU_1085414_0_0_6"/>
<dbReference type="GO" id="GO:0008107">
    <property type="term" value="F:galactoside 2-alpha-L-fucosyltransferase activity"/>
    <property type="evidence" value="ECO:0007669"/>
    <property type="project" value="InterPro"/>
</dbReference>
<dbReference type="Pfam" id="PF01531">
    <property type="entry name" value="Glyco_transf_11"/>
    <property type="match status" value="1"/>
</dbReference>
<dbReference type="Proteomes" id="UP000000745">
    <property type="component" value="Chromosome"/>
</dbReference>
<evidence type="ECO:0000256" key="1">
    <source>
        <dbReference type="ARBA" id="ARBA00022676"/>
    </source>
</evidence>
<organism evidence="3 4">
    <name type="scientific">Escherichia fergusonii (strain ATCC 35469 / DSM 13698 / CCUG 18766 / IAM 14443 / JCM 21226 / LMG 7866 / NBRC 102419 / NCTC 12128 / CDC 0568-73)</name>
    <dbReference type="NCBI Taxonomy" id="585054"/>
    <lineage>
        <taxon>Bacteria</taxon>
        <taxon>Pseudomonadati</taxon>
        <taxon>Pseudomonadota</taxon>
        <taxon>Gammaproteobacteria</taxon>
        <taxon>Enterobacterales</taxon>
        <taxon>Enterobacteriaceae</taxon>
        <taxon>Escherichia</taxon>
    </lineage>
</organism>
<keyword evidence="1" id="KW-0328">Glycosyltransferase</keyword>
<name>B7LUG7_ESCF3</name>
<proteinExistence type="predicted"/>
<dbReference type="AlphaFoldDB" id="B7LUG7"/>
<sequence>MLINKGIKMSKVCCRLAGGLGNQIFQYGASLLISKKSNVKYIELDDSELNNYKASRSNELPHYFKMTNSNVENKFLLKLRLPRINILANLTDRFVGDLNFNRVLYQSLTNKSYYLDGYFQNCLDQTLFDEMLELLKKDYLYSHLSIKPNVCAIHIRGGDFLTKKYSGIASTNYYLEQLNKIKEMNSVDQFVIVTDDKNYATEIAKKISIKYFFSDGNMLDDFLLLAQSQFKVLSNSTFAIWASALGYKPGCIVLAPQKLNIHDTRNFILPGELI</sequence>
<evidence type="ECO:0000313" key="3">
    <source>
        <dbReference type="EMBL" id="CAQ89622.1"/>
    </source>
</evidence>
<evidence type="ECO:0000313" key="4">
    <source>
        <dbReference type="Proteomes" id="UP000000745"/>
    </source>
</evidence>
<dbReference type="InterPro" id="IPR002516">
    <property type="entry name" value="Glyco_trans_11"/>
</dbReference>
<gene>
    <name evidence="3" type="ordered locus">EFER_2119</name>
</gene>
<dbReference type="PANTHER" id="PTHR11927:SF9">
    <property type="entry name" value="L-FUCOSYLTRANSFERASE"/>
    <property type="match status" value="1"/>
</dbReference>
<dbReference type="KEGG" id="efe:EFER_2119"/>
<dbReference type="CAZy" id="GT11">
    <property type="family name" value="Glycosyltransferase Family 11"/>
</dbReference>
<protein>
    <recommendedName>
        <fullName evidence="5">Alpha-1,2-fucosyltransferase</fullName>
    </recommendedName>
</protein>
<evidence type="ECO:0000256" key="2">
    <source>
        <dbReference type="ARBA" id="ARBA00022679"/>
    </source>
</evidence>
<dbReference type="GO" id="GO:0016020">
    <property type="term" value="C:membrane"/>
    <property type="evidence" value="ECO:0007669"/>
    <property type="project" value="InterPro"/>
</dbReference>
<dbReference type="GO" id="GO:0005975">
    <property type="term" value="P:carbohydrate metabolic process"/>
    <property type="evidence" value="ECO:0007669"/>
    <property type="project" value="InterPro"/>
</dbReference>
<dbReference type="Gene3D" id="3.40.50.11350">
    <property type="match status" value="1"/>
</dbReference>